<reference evidence="5 6" key="1">
    <citation type="journal article" date="2011" name="J. Bacteriol.">
        <title>Complete genome sequence of the cellulose-degrading bacterium Cellulosilyticum lentocellum.</title>
        <authorList>
            <consortium name="US DOE Joint Genome Institute"/>
            <person name="Miller D.A."/>
            <person name="Suen G."/>
            <person name="Bruce D."/>
            <person name="Copeland A."/>
            <person name="Cheng J.F."/>
            <person name="Detter C."/>
            <person name="Goodwin L.A."/>
            <person name="Han C.S."/>
            <person name="Hauser L.J."/>
            <person name="Land M.L."/>
            <person name="Lapidus A."/>
            <person name="Lucas S."/>
            <person name="Meincke L."/>
            <person name="Pitluck S."/>
            <person name="Tapia R."/>
            <person name="Teshima H."/>
            <person name="Woyke T."/>
            <person name="Fox B.G."/>
            <person name="Angert E.R."/>
            <person name="Currie C.R."/>
        </authorList>
    </citation>
    <scope>NUCLEOTIDE SEQUENCE [LARGE SCALE GENOMIC DNA]</scope>
    <source>
        <strain evidence="6">ATCC 49066 / DSM 5427 / NCIMB 11756 / RHM5</strain>
    </source>
</reference>
<dbReference type="STRING" id="642492.Clole_1163"/>
<dbReference type="InterPro" id="IPR018062">
    <property type="entry name" value="HTH_AraC-typ_CS"/>
</dbReference>
<dbReference type="PROSITE" id="PS01124">
    <property type="entry name" value="HTH_ARAC_FAMILY_2"/>
    <property type="match status" value="1"/>
</dbReference>
<evidence type="ECO:0000256" key="3">
    <source>
        <dbReference type="ARBA" id="ARBA00023163"/>
    </source>
</evidence>
<feature type="domain" description="HTH araC/xylS-type" evidence="4">
    <location>
        <begin position="142"/>
        <end position="240"/>
    </location>
</feature>
<sequence length="242" mass="27632">MLYTELENVMENFYLCSHLALCAINKNNHVFLSMGHTIPHPLEQSLSKETLATLQERLSQDSLIHHVLEDGRTFTICAINPKYLELGCFVIGPYTTDIHLKNVLPFKPAHCMVHLIDLLYAIGSSFTQTHEEVEEEYNYHVSKAKDYIEIHYAEPITLDALASYLGLHKSYFCTIFKKATKQSFCSYTNMVRVEKSKDLLKEGTDSILEIALSVGFSSASYFNTTFKKLVGMTPIEYRNQNI</sequence>
<keyword evidence="6" id="KW-1185">Reference proteome</keyword>
<dbReference type="KEGG" id="cle:Clole_1163"/>
<dbReference type="InterPro" id="IPR020449">
    <property type="entry name" value="Tscrpt_reg_AraC-type_HTH"/>
</dbReference>
<dbReference type="AlphaFoldDB" id="F2JSQ8"/>
<accession>F2JSQ8</accession>
<dbReference type="Gene3D" id="1.10.10.60">
    <property type="entry name" value="Homeodomain-like"/>
    <property type="match status" value="2"/>
</dbReference>
<name>F2JSQ8_CELLD</name>
<dbReference type="SMART" id="SM00342">
    <property type="entry name" value="HTH_ARAC"/>
    <property type="match status" value="1"/>
</dbReference>
<organism evidence="5 6">
    <name type="scientific">Cellulosilyticum lentocellum (strain ATCC 49066 / DSM 5427 / NCIMB 11756 / RHM5)</name>
    <name type="common">Clostridium lentocellum</name>
    <dbReference type="NCBI Taxonomy" id="642492"/>
    <lineage>
        <taxon>Bacteria</taxon>
        <taxon>Bacillati</taxon>
        <taxon>Bacillota</taxon>
        <taxon>Clostridia</taxon>
        <taxon>Lachnospirales</taxon>
        <taxon>Cellulosilyticaceae</taxon>
        <taxon>Cellulosilyticum</taxon>
    </lineage>
</organism>
<gene>
    <name evidence="5" type="ordered locus">Clole_1163</name>
</gene>
<dbReference type="SUPFAM" id="SSF46689">
    <property type="entry name" value="Homeodomain-like"/>
    <property type="match status" value="2"/>
</dbReference>
<evidence type="ECO:0000313" key="5">
    <source>
        <dbReference type="EMBL" id="ADZ82892.1"/>
    </source>
</evidence>
<keyword evidence="1" id="KW-0805">Transcription regulation</keyword>
<dbReference type="InterPro" id="IPR018060">
    <property type="entry name" value="HTH_AraC"/>
</dbReference>
<proteinExistence type="predicted"/>
<evidence type="ECO:0000256" key="2">
    <source>
        <dbReference type="ARBA" id="ARBA00023125"/>
    </source>
</evidence>
<dbReference type="InterPro" id="IPR009057">
    <property type="entry name" value="Homeodomain-like_sf"/>
</dbReference>
<evidence type="ECO:0000256" key="1">
    <source>
        <dbReference type="ARBA" id="ARBA00023015"/>
    </source>
</evidence>
<protein>
    <submittedName>
        <fullName evidence="5">Transcriptional regulator, AraC family</fullName>
    </submittedName>
</protein>
<dbReference type="Pfam" id="PF12833">
    <property type="entry name" value="HTH_18"/>
    <property type="match status" value="1"/>
</dbReference>
<keyword evidence="3" id="KW-0804">Transcription</keyword>
<dbReference type="PROSITE" id="PS00041">
    <property type="entry name" value="HTH_ARAC_FAMILY_1"/>
    <property type="match status" value="1"/>
</dbReference>
<dbReference type="PANTHER" id="PTHR43280">
    <property type="entry name" value="ARAC-FAMILY TRANSCRIPTIONAL REGULATOR"/>
    <property type="match status" value="1"/>
</dbReference>
<dbReference type="GO" id="GO:0043565">
    <property type="term" value="F:sequence-specific DNA binding"/>
    <property type="evidence" value="ECO:0007669"/>
    <property type="project" value="InterPro"/>
</dbReference>
<dbReference type="HOGENOM" id="CLU_036605_4_0_9"/>
<evidence type="ECO:0000313" key="6">
    <source>
        <dbReference type="Proteomes" id="UP000008467"/>
    </source>
</evidence>
<dbReference type="GO" id="GO:0003700">
    <property type="term" value="F:DNA-binding transcription factor activity"/>
    <property type="evidence" value="ECO:0007669"/>
    <property type="project" value="InterPro"/>
</dbReference>
<keyword evidence="2" id="KW-0238">DNA-binding</keyword>
<dbReference type="Proteomes" id="UP000008467">
    <property type="component" value="Chromosome"/>
</dbReference>
<dbReference type="eggNOG" id="COG2207">
    <property type="taxonomic scope" value="Bacteria"/>
</dbReference>
<dbReference type="EMBL" id="CP002582">
    <property type="protein sequence ID" value="ADZ82892.1"/>
    <property type="molecule type" value="Genomic_DNA"/>
</dbReference>
<dbReference type="PRINTS" id="PR00032">
    <property type="entry name" value="HTHARAC"/>
</dbReference>
<dbReference type="PANTHER" id="PTHR43280:SF28">
    <property type="entry name" value="HTH-TYPE TRANSCRIPTIONAL ACTIVATOR RHAS"/>
    <property type="match status" value="1"/>
</dbReference>
<evidence type="ECO:0000259" key="4">
    <source>
        <dbReference type="PROSITE" id="PS01124"/>
    </source>
</evidence>